<dbReference type="AlphaFoldDB" id="A0A401Z3T0"/>
<comment type="caution">
    <text evidence="2">The sequence shown here is derived from an EMBL/GenBank/DDBJ whole genome shotgun (WGS) entry which is preliminary data.</text>
</comment>
<dbReference type="InterPro" id="IPR027273">
    <property type="entry name" value="Neocarzinostatin-like"/>
</dbReference>
<dbReference type="SUPFAM" id="SSF49319">
    <property type="entry name" value="Actinoxanthin-like"/>
    <property type="match status" value="1"/>
</dbReference>
<keyword evidence="1" id="KW-0732">Signal</keyword>
<protein>
    <recommendedName>
        <fullName evidence="4">WxL domain-containing protein</fullName>
    </recommendedName>
</protein>
<organism evidence="2 3">
    <name type="scientific">Embleya hyalina</name>
    <dbReference type="NCBI Taxonomy" id="516124"/>
    <lineage>
        <taxon>Bacteria</taxon>
        <taxon>Bacillati</taxon>
        <taxon>Actinomycetota</taxon>
        <taxon>Actinomycetes</taxon>
        <taxon>Kitasatosporales</taxon>
        <taxon>Streptomycetaceae</taxon>
        <taxon>Embleya</taxon>
    </lineage>
</organism>
<dbReference type="Proteomes" id="UP000286931">
    <property type="component" value="Unassembled WGS sequence"/>
</dbReference>
<feature type="signal peptide" evidence="1">
    <location>
        <begin position="1"/>
        <end position="32"/>
    </location>
</feature>
<dbReference type="EMBL" id="BIFH01000049">
    <property type="protein sequence ID" value="GCE01509.1"/>
    <property type="molecule type" value="Genomic_DNA"/>
</dbReference>
<dbReference type="RefSeq" id="WP_126643126.1">
    <property type="nucleotide sequence ID" value="NZ_BIFH01000049.1"/>
</dbReference>
<accession>A0A401Z3T0</accession>
<reference evidence="2 3" key="1">
    <citation type="submission" date="2018-12" db="EMBL/GenBank/DDBJ databases">
        <title>Draft genome sequence of Embleya hyalina NBRC 13850T.</title>
        <authorList>
            <person name="Komaki H."/>
            <person name="Hosoyama A."/>
            <person name="Kimura A."/>
            <person name="Ichikawa N."/>
            <person name="Tamura T."/>
        </authorList>
    </citation>
    <scope>NUCLEOTIDE SEQUENCE [LARGE SCALE GENOMIC DNA]</scope>
    <source>
        <strain evidence="2 3">NBRC 13850</strain>
    </source>
</reference>
<evidence type="ECO:0000313" key="3">
    <source>
        <dbReference type="Proteomes" id="UP000286931"/>
    </source>
</evidence>
<evidence type="ECO:0008006" key="4">
    <source>
        <dbReference type="Google" id="ProtNLM"/>
    </source>
</evidence>
<evidence type="ECO:0000256" key="1">
    <source>
        <dbReference type="SAM" id="SignalP"/>
    </source>
</evidence>
<sequence length="533" mass="52764">MFKPSRKVTASFGVAMIAGTAGLVAGAPAASAASVNPDLTCTEPILHWNKSGKQTFDVTLTPDTGSAPGTVQAKIDAGQNPLRTDTVFENIGFVGQYTFTLSTGGEVTLTAPKFVANIGPTQGIDPPEFTADLAIPQAAPGTRIDLTLKTFAVDVYLPTNPNGKITTATCAVTGNNGVVASYKVADAPADPTLTTTPGQVKPGGSLTVAGANWPAGTPSVTLCDASGNACDPGKVTGALTVTDGALAGTATIGATVADGSYQLKVTVGDKSKTSNVTVKADVPSNPRKLTLNPTHGPVGTKVTVNGEGYTPNAAVNVVPTNAAHQPDVPGMVTATAGADGKFTAEVTVTKADTTLIAASEDTTGTLSAAAPFTVDGGNPPVGTLKQDLTGSIAGGGLTISQENGGIKLSDVTLNGTQQNMTGALNTVTVKDYRGGATGWTLTGAVTDFTNGSGGTIPADKFSWTPKITPGEGSPSQAVAGSAGPIGTTGATLASAPNAAVTGGTFAADAGLSLAVPAYQAPGNYSATLTLSIS</sequence>
<dbReference type="Gene3D" id="2.60.40.230">
    <property type="entry name" value="Neocarzinostatin-like"/>
    <property type="match status" value="1"/>
</dbReference>
<proteinExistence type="predicted"/>
<evidence type="ECO:0000313" key="2">
    <source>
        <dbReference type="EMBL" id="GCE01509.1"/>
    </source>
</evidence>
<dbReference type="OrthoDB" id="4451361at2"/>
<feature type="chain" id="PRO_5019352192" description="WxL domain-containing protein" evidence="1">
    <location>
        <begin position="33"/>
        <end position="533"/>
    </location>
</feature>
<gene>
    <name evidence="2" type="ORF">EHYA_09275</name>
</gene>
<name>A0A401Z3T0_9ACTN</name>
<keyword evidence="3" id="KW-1185">Reference proteome</keyword>